<reference evidence="1 2" key="1">
    <citation type="submission" date="2013-01" db="EMBL/GenBank/DDBJ databases">
        <authorList>
            <person name="Harkins D.M."/>
            <person name="Durkin A.S."/>
            <person name="Brinkac L.M."/>
            <person name="Haft D.H."/>
            <person name="Selengut J.D."/>
            <person name="Sanka R."/>
            <person name="DePew J."/>
            <person name="Purushe J."/>
            <person name="Matthias M.A."/>
            <person name="Vinetz J.M."/>
            <person name="Sutton G.G."/>
            <person name="Nierman W.C."/>
            <person name="Fouts D.E."/>
        </authorList>
    </citation>
    <scope>NUCLEOTIDE SEQUENCE [LARGE SCALE GENOMIC DNA]</scope>
    <source>
        <strain evidence="1 2">HAI1536</strain>
    </source>
</reference>
<name>M6VF21_9LEPT</name>
<protein>
    <submittedName>
        <fullName evidence="1">Uncharacterized protein</fullName>
    </submittedName>
</protein>
<comment type="caution">
    <text evidence="1">The sequence shown here is derived from an EMBL/GenBank/DDBJ whole genome shotgun (WGS) entry which is preliminary data.</text>
</comment>
<accession>M6VF21</accession>
<organism evidence="1 2">
    <name type="scientific">Leptospira noguchii</name>
    <dbReference type="NCBI Taxonomy" id="28182"/>
    <lineage>
        <taxon>Bacteria</taxon>
        <taxon>Pseudomonadati</taxon>
        <taxon>Spirochaetota</taxon>
        <taxon>Spirochaetia</taxon>
        <taxon>Leptospirales</taxon>
        <taxon>Leptospiraceae</taxon>
        <taxon>Leptospira</taxon>
    </lineage>
</organism>
<sequence length="172" mass="19868">MLFIFTSFCSQSIENPDRNIIKTRIGDLKKGILNCEILNTWARKHSEYYVHGWEAIGTPTEGYVFFIAGQKDWQTHGVQVLVWKFKDGNPNFESNIDPGIAILRYKMKHERSENGPVTFMLPINKKMDICNLVNADYLNGRDNGIESMRTMNESKKAWDQAIQLPVIKLQIE</sequence>
<evidence type="ECO:0000313" key="2">
    <source>
        <dbReference type="Proteomes" id="UP000012112"/>
    </source>
</evidence>
<proteinExistence type="predicted"/>
<evidence type="ECO:0000313" key="1">
    <source>
        <dbReference type="EMBL" id="EMO51739.1"/>
    </source>
</evidence>
<dbReference type="AlphaFoldDB" id="M6VF21"/>
<dbReference type="Proteomes" id="UP000012112">
    <property type="component" value="Unassembled WGS sequence"/>
</dbReference>
<dbReference type="EMBL" id="AKWD02000066">
    <property type="protein sequence ID" value="EMO51739.1"/>
    <property type="molecule type" value="Genomic_DNA"/>
</dbReference>
<gene>
    <name evidence="1" type="ORF">LEP1GSC172_2456</name>
</gene>